<comment type="caution">
    <text evidence="2">The sequence shown here is derived from an EMBL/GenBank/DDBJ whole genome shotgun (WGS) entry which is preliminary data.</text>
</comment>
<dbReference type="GO" id="GO:0046983">
    <property type="term" value="F:protein dimerization activity"/>
    <property type="evidence" value="ECO:0007669"/>
    <property type="project" value="InterPro"/>
</dbReference>
<organism evidence="2 3">
    <name type="scientific">Phytophthora megakarya</name>
    <dbReference type="NCBI Taxonomy" id="4795"/>
    <lineage>
        <taxon>Eukaryota</taxon>
        <taxon>Sar</taxon>
        <taxon>Stramenopiles</taxon>
        <taxon>Oomycota</taxon>
        <taxon>Peronosporomycetes</taxon>
        <taxon>Peronosporales</taxon>
        <taxon>Peronosporaceae</taxon>
        <taxon>Phytophthora</taxon>
    </lineage>
</organism>
<dbReference type="InterPro" id="IPR012337">
    <property type="entry name" value="RNaseH-like_sf"/>
</dbReference>
<evidence type="ECO:0000313" key="2">
    <source>
        <dbReference type="EMBL" id="OWZ16174.1"/>
    </source>
</evidence>
<dbReference type="OrthoDB" id="4951847at2759"/>
<name>A0A225WFJ4_9STRA</name>
<proteinExistence type="predicted"/>
<dbReference type="Pfam" id="PF05699">
    <property type="entry name" value="Dimer_Tnp_hAT"/>
    <property type="match status" value="1"/>
</dbReference>
<keyword evidence="3" id="KW-1185">Reference proteome</keyword>
<dbReference type="SUPFAM" id="SSF53098">
    <property type="entry name" value="Ribonuclease H-like"/>
    <property type="match status" value="1"/>
</dbReference>
<protein>
    <recommendedName>
        <fullName evidence="1">HAT C-terminal dimerisation domain-containing protein</fullName>
    </recommendedName>
</protein>
<dbReference type="InterPro" id="IPR008906">
    <property type="entry name" value="HATC_C_dom"/>
</dbReference>
<sequence>MDFGALDANYTFVSGVYRWFRWLRYHPAYCITSPEEEKRQDTLVTIDHLASTNRTDDELTADAESNHVGRDYKKVSEVPLAELRAGFGEKVKQRWTYVHTNAMGIAYMLDSATDLDDFVGADGDEVDNQICQIAAHRDIDANNRNREVDCRDSSIRNLIEDILRDYWNAKSEKQFSLIKRIAEVVIAIPTSSAASERAWSIMDRIHTKRRNRLLVTKLKCTLSFTSTMVRLSAVKWILLVIKHTQKALS</sequence>
<dbReference type="AlphaFoldDB" id="A0A225WFJ4"/>
<gene>
    <name evidence="2" type="ORF">PHMEG_00010073</name>
</gene>
<reference evidence="3" key="1">
    <citation type="submission" date="2017-03" db="EMBL/GenBank/DDBJ databases">
        <title>Phytopthora megakarya and P. palmivora, two closely related causual agents of cacao black pod achieved similar genome size and gene model numbers by different mechanisms.</title>
        <authorList>
            <person name="Ali S."/>
            <person name="Shao J."/>
            <person name="Larry D.J."/>
            <person name="Kronmiller B."/>
            <person name="Shen D."/>
            <person name="Strem M.D."/>
            <person name="Melnick R.L."/>
            <person name="Guiltinan M.J."/>
            <person name="Tyler B.M."/>
            <person name="Meinhardt L.W."/>
            <person name="Bailey B.A."/>
        </authorList>
    </citation>
    <scope>NUCLEOTIDE SEQUENCE [LARGE SCALE GENOMIC DNA]</scope>
    <source>
        <strain evidence="3">zdho120</strain>
    </source>
</reference>
<evidence type="ECO:0000259" key="1">
    <source>
        <dbReference type="Pfam" id="PF05699"/>
    </source>
</evidence>
<dbReference type="EMBL" id="NBNE01000982">
    <property type="protein sequence ID" value="OWZ16174.1"/>
    <property type="molecule type" value="Genomic_DNA"/>
</dbReference>
<evidence type="ECO:0000313" key="3">
    <source>
        <dbReference type="Proteomes" id="UP000198211"/>
    </source>
</evidence>
<feature type="domain" description="HAT C-terminal dimerisation" evidence="1">
    <location>
        <begin position="165"/>
        <end position="214"/>
    </location>
</feature>
<dbReference type="Proteomes" id="UP000198211">
    <property type="component" value="Unassembled WGS sequence"/>
</dbReference>
<accession>A0A225WFJ4</accession>